<dbReference type="Proteomes" id="UP000677913">
    <property type="component" value="Unassembled WGS sequence"/>
</dbReference>
<dbReference type="GO" id="GO:0015833">
    <property type="term" value="P:peptide transport"/>
    <property type="evidence" value="ECO:0007669"/>
    <property type="project" value="TreeGrafter"/>
</dbReference>
<organism evidence="6 7">
    <name type="scientific">Actinocrinis puniceicyclus</name>
    <dbReference type="NCBI Taxonomy" id="977794"/>
    <lineage>
        <taxon>Bacteria</taxon>
        <taxon>Bacillati</taxon>
        <taxon>Actinomycetota</taxon>
        <taxon>Actinomycetes</taxon>
        <taxon>Catenulisporales</taxon>
        <taxon>Actinospicaceae</taxon>
        <taxon>Actinocrinis</taxon>
    </lineage>
</organism>
<keyword evidence="2" id="KW-0813">Transport</keyword>
<evidence type="ECO:0000256" key="2">
    <source>
        <dbReference type="ARBA" id="ARBA00022448"/>
    </source>
</evidence>
<proteinExistence type="inferred from homology"/>
<evidence type="ECO:0000256" key="1">
    <source>
        <dbReference type="ARBA" id="ARBA00005695"/>
    </source>
</evidence>
<protein>
    <submittedName>
        <fullName evidence="6">ABC transporter substrate-binding protein</fullName>
    </submittedName>
</protein>
<gene>
    <name evidence="6" type="ORF">KGA66_10080</name>
</gene>
<dbReference type="PANTHER" id="PTHR30290">
    <property type="entry name" value="PERIPLASMIC BINDING COMPONENT OF ABC TRANSPORTER"/>
    <property type="match status" value="1"/>
</dbReference>
<feature type="signal peptide" evidence="4">
    <location>
        <begin position="1"/>
        <end position="24"/>
    </location>
</feature>
<feature type="chain" id="PRO_5035251209" evidence="4">
    <location>
        <begin position="25"/>
        <end position="560"/>
    </location>
</feature>
<dbReference type="InterPro" id="IPR000914">
    <property type="entry name" value="SBP_5_dom"/>
</dbReference>
<dbReference type="Gene3D" id="3.90.76.10">
    <property type="entry name" value="Dipeptide-binding Protein, Domain 1"/>
    <property type="match status" value="1"/>
</dbReference>
<dbReference type="Gene3D" id="3.40.190.10">
    <property type="entry name" value="Periplasmic binding protein-like II"/>
    <property type="match status" value="1"/>
</dbReference>
<reference evidence="6" key="1">
    <citation type="submission" date="2021-04" db="EMBL/GenBank/DDBJ databases">
        <title>Genome based classification of Actinospica acidithermotolerans sp. nov., an actinobacterium isolated from an Indonesian hot spring.</title>
        <authorList>
            <person name="Kusuma A.B."/>
            <person name="Putra K.E."/>
            <person name="Nafisah S."/>
            <person name="Loh J."/>
            <person name="Nouioui I."/>
            <person name="Goodfellow M."/>
        </authorList>
    </citation>
    <scope>NUCLEOTIDE SEQUENCE</scope>
    <source>
        <strain evidence="6">DSM 45618</strain>
    </source>
</reference>
<dbReference type="Pfam" id="PF00496">
    <property type="entry name" value="SBP_bac_5"/>
    <property type="match status" value="1"/>
</dbReference>
<dbReference type="Gene3D" id="3.10.105.10">
    <property type="entry name" value="Dipeptide-binding Protein, Domain 3"/>
    <property type="match status" value="1"/>
</dbReference>
<evidence type="ECO:0000313" key="7">
    <source>
        <dbReference type="Proteomes" id="UP000677913"/>
    </source>
</evidence>
<dbReference type="PIRSF" id="PIRSF002741">
    <property type="entry name" value="MppA"/>
    <property type="match status" value="1"/>
</dbReference>
<keyword evidence="7" id="KW-1185">Reference proteome</keyword>
<dbReference type="PANTHER" id="PTHR30290:SF9">
    <property type="entry name" value="OLIGOPEPTIDE-BINDING PROTEIN APPA"/>
    <property type="match status" value="1"/>
</dbReference>
<dbReference type="GO" id="GO:1904680">
    <property type="term" value="F:peptide transmembrane transporter activity"/>
    <property type="evidence" value="ECO:0007669"/>
    <property type="project" value="TreeGrafter"/>
</dbReference>
<comment type="similarity">
    <text evidence="1">Belongs to the bacterial solute-binding protein 5 family.</text>
</comment>
<dbReference type="InterPro" id="IPR039424">
    <property type="entry name" value="SBP_5"/>
</dbReference>
<dbReference type="SUPFAM" id="SSF53850">
    <property type="entry name" value="Periplasmic binding protein-like II"/>
    <property type="match status" value="1"/>
</dbReference>
<evidence type="ECO:0000313" key="6">
    <source>
        <dbReference type="EMBL" id="MBS2963394.1"/>
    </source>
</evidence>
<dbReference type="CDD" id="cd08509">
    <property type="entry name" value="PBP2_TmCBP_oligosaccharides_like"/>
    <property type="match status" value="1"/>
</dbReference>
<dbReference type="GO" id="GO:0043190">
    <property type="term" value="C:ATP-binding cassette (ABC) transporter complex"/>
    <property type="evidence" value="ECO:0007669"/>
    <property type="project" value="InterPro"/>
</dbReference>
<name>A0A8J7WQ04_9ACTN</name>
<feature type="domain" description="Solute-binding protein family 5" evidence="5">
    <location>
        <begin position="89"/>
        <end position="452"/>
    </location>
</feature>
<keyword evidence="3 4" id="KW-0732">Signal</keyword>
<dbReference type="EMBL" id="JAGSXH010000026">
    <property type="protein sequence ID" value="MBS2963394.1"/>
    <property type="molecule type" value="Genomic_DNA"/>
</dbReference>
<evidence type="ECO:0000259" key="5">
    <source>
        <dbReference type="Pfam" id="PF00496"/>
    </source>
</evidence>
<dbReference type="PROSITE" id="PS51257">
    <property type="entry name" value="PROKAR_LIPOPROTEIN"/>
    <property type="match status" value="1"/>
</dbReference>
<evidence type="ECO:0000256" key="3">
    <source>
        <dbReference type="ARBA" id="ARBA00022729"/>
    </source>
</evidence>
<dbReference type="AlphaFoldDB" id="A0A8J7WQ04"/>
<dbReference type="InterPro" id="IPR030678">
    <property type="entry name" value="Peptide/Ni-bd"/>
</dbReference>
<evidence type="ECO:0000256" key="4">
    <source>
        <dbReference type="SAM" id="SignalP"/>
    </source>
</evidence>
<dbReference type="GO" id="GO:0042597">
    <property type="term" value="C:periplasmic space"/>
    <property type="evidence" value="ECO:0007669"/>
    <property type="project" value="UniProtKB-ARBA"/>
</dbReference>
<sequence>MRVNRSITAVAAGGLALATLTACGGNSSGTANGGKTSASGVLNISMPDGASEKDNNNPYLATSASSHLGYRYVIYEPLAMVNLADPNSKPTPWLATAWKWSTDYKSVTFTVHDGVTFSDGSAMTPDDVAYSFQILKQYAALNSNALPIDQVTTSGNQVTVTFTQSAFVIQAKVLSTFVVPKKIWSAMKDPTTDSVTHPVGTGPYVLKTFTPQTVTLDARSSGYWQALPKVSELRYSTYTGNDTETQALVTGATEWSYVFIPDAKTVFAGRDPHYKLWFPPSLSADGLWFNTTVKPWDNQYLRQAVGMVVDRADIFNEGEAGYFKPEIDNITGLPSPAGDSFVAAQYKGVKGQKTPADAKALLTAHGFTYNGSTLMDPAGKPVTLTLTDPAGWSDYQTDLSIISDNLKSIGISATVDKADTDAWFSSIASGKFQAAMHWSNGGATPYDMYENIMNGADLEPVGTAANSGNYGRFNSPQATQALKDYANATDEATRTAALNTLEQIMVEQAPMIPTSAGNYGAEYSTKHWTGWPDDSNPYMPIQPTLTQSLDVIMHLTPATS</sequence>
<accession>A0A8J7WQ04</accession>
<comment type="caution">
    <text evidence="6">The sequence shown here is derived from an EMBL/GenBank/DDBJ whole genome shotgun (WGS) entry which is preliminary data.</text>
</comment>
<dbReference type="RefSeq" id="WP_211467058.1">
    <property type="nucleotide sequence ID" value="NZ_JAGSXH010000026.1"/>
</dbReference>